<evidence type="ECO:0000313" key="8">
    <source>
        <dbReference type="EMBL" id="SFV58599.1"/>
    </source>
</evidence>
<evidence type="ECO:0000256" key="2">
    <source>
        <dbReference type="ARBA" id="ARBA00022448"/>
    </source>
</evidence>
<comment type="subcellular location">
    <subcellularLocation>
        <location evidence="1">Cell membrane</location>
        <topology evidence="1">Multi-pass membrane protein</topology>
    </subcellularLocation>
</comment>
<organism evidence="8">
    <name type="scientific">hydrothermal vent metagenome</name>
    <dbReference type="NCBI Taxonomy" id="652676"/>
    <lineage>
        <taxon>unclassified sequences</taxon>
        <taxon>metagenomes</taxon>
        <taxon>ecological metagenomes</taxon>
    </lineage>
</organism>
<dbReference type="InterPro" id="IPR007208">
    <property type="entry name" value="MrpF/PhaF-like"/>
</dbReference>
<feature type="transmembrane region" description="Helical" evidence="7">
    <location>
        <begin position="56"/>
        <end position="77"/>
    </location>
</feature>
<protein>
    <submittedName>
        <fullName evidence="8">Na(+) H(+) antiporter subunit F</fullName>
    </submittedName>
</protein>
<feature type="transmembrane region" description="Helical" evidence="7">
    <location>
        <begin position="30"/>
        <end position="49"/>
    </location>
</feature>
<dbReference type="GO" id="GO:0005886">
    <property type="term" value="C:plasma membrane"/>
    <property type="evidence" value="ECO:0007669"/>
    <property type="project" value="UniProtKB-SubCell"/>
</dbReference>
<sequence>MINLLILLTLFAIFLSFIRFIKGPHLTDRVVAFDTMGIIAVSLLVLLSVRVKSTLYLDVAFVFALIGFIGTIIFARFNVTKDIDV</sequence>
<gene>
    <name evidence="8" type="ORF">MNB_SV-14-1062</name>
</gene>
<dbReference type="PANTHER" id="PTHR34702">
    <property type="entry name" value="NA(+)/H(+) ANTIPORTER SUBUNIT F1"/>
    <property type="match status" value="1"/>
</dbReference>
<dbReference type="Pfam" id="PF04066">
    <property type="entry name" value="MrpF_PhaF"/>
    <property type="match status" value="1"/>
</dbReference>
<keyword evidence="3" id="KW-1003">Cell membrane</keyword>
<dbReference type="EMBL" id="FPHN01000092">
    <property type="protein sequence ID" value="SFV58599.1"/>
    <property type="molecule type" value="Genomic_DNA"/>
</dbReference>
<accession>A0A1W1BYH9</accession>
<reference evidence="8" key="1">
    <citation type="submission" date="2016-10" db="EMBL/GenBank/DDBJ databases">
        <authorList>
            <person name="de Groot N.N."/>
        </authorList>
    </citation>
    <scope>NUCLEOTIDE SEQUENCE</scope>
</reference>
<dbReference type="GO" id="GO:0015385">
    <property type="term" value="F:sodium:proton antiporter activity"/>
    <property type="evidence" value="ECO:0007669"/>
    <property type="project" value="TreeGrafter"/>
</dbReference>
<name>A0A1W1BYH9_9ZZZZ</name>
<evidence type="ECO:0000256" key="7">
    <source>
        <dbReference type="SAM" id="Phobius"/>
    </source>
</evidence>
<dbReference type="AlphaFoldDB" id="A0A1W1BYH9"/>
<evidence type="ECO:0000256" key="3">
    <source>
        <dbReference type="ARBA" id="ARBA00022475"/>
    </source>
</evidence>
<keyword evidence="4 7" id="KW-0812">Transmembrane</keyword>
<keyword evidence="2" id="KW-0813">Transport</keyword>
<evidence type="ECO:0000256" key="1">
    <source>
        <dbReference type="ARBA" id="ARBA00004651"/>
    </source>
</evidence>
<proteinExistence type="predicted"/>
<evidence type="ECO:0000256" key="5">
    <source>
        <dbReference type="ARBA" id="ARBA00022989"/>
    </source>
</evidence>
<keyword evidence="6 7" id="KW-0472">Membrane</keyword>
<dbReference type="PANTHER" id="PTHR34702:SF1">
    <property type="entry name" value="NA(+)_H(+) ANTIPORTER SUBUNIT F"/>
    <property type="match status" value="1"/>
</dbReference>
<evidence type="ECO:0000256" key="4">
    <source>
        <dbReference type="ARBA" id="ARBA00022692"/>
    </source>
</evidence>
<evidence type="ECO:0000256" key="6">
    <source>
        <dbReference type="ARBA" id="ARBA00023136"/>
    </source>
</evidence>
<keyword evidence="5 7" id="KW-1133">Transmembrane helix</keyword>